<evidence type="ECO:0000256" key="6">
    <source>
        <dbReference type="ARBA" id="ARBA00022970"/>
    </source>
</evidence>
<dbReference type="EMBL" id="QGUB01000008">
    <property type="protein sequence ID" value="PWW44358.1"/>
    <property type="molecule type" value="Genomic_DNA"/>
</dbReference>
<dbReference type="InterPro" id="IPR027417">
    <property type="entry name" value="P-loop_NTPase"/>
</dbReference>
<evidence type="ECO:0000256" key="3">
    <source>
        <dbReference type="ARBA" id="ARBA00022475"/>
    </source>
</evidence>
<dbReference type="PROSITE" id="PS50893">
    <property type="entry name" value="ABC_TRANSPORTER_2"/>
    <property type="match status" value="1"/>
</dbReference>
<keyword evidence="5 8" id="KW-0067">ATP-binding</keyword>
<dbReference type="Pfam" id="PF00005">
    <property type="entry name" value="ABC_tran"/>
    <property type="match status" value="1"/>
</dbReference>
<keyword evidence="6" id="KW-0029">Amino-acid transport</keyword>
<reference evidence="8 9" key="1">
    <citation type="submission" date="2018-05" db="EMBL/GenBank/DDBJ databases">
        <title>Genomic Encyclopedia of Type Strains, Phase IV (KMG-IV): sequencing the most valuable type-strain genomes for metagenomic binning, comparative biology and taxonomic classification.</title>
        <authorList>
            <person name="Goeker M."/>
        </authorList>
    </citation>
    <scope>NUCLEOTIDE SEQUENCE [LARGE SCALE GENOMIC DNA]</scope>
    <source>
        <strain evidence="8 9">DSM 26006</strain>
    </source>
</reference>
<dbReference type="PANTHER" id="PTHR43820">
    <property type="entry name" value="HIGH-AFFINITY BRANCHED-CHAIN AMINO ACID TRANSPORT ATP-BINDING PROTEIN LIVF"/>
    <property type="match status" value="1"/>
</dbReference>
<dbReference type="PANTHER" id="PTHR43820:SF4">
    <property type="entry name" value="HIGH-AFFINITY BRANCHED-CHAIN AMINO ACID TRANSPORT ATP-BINDING PROTEIN LIVF"/>
    <property type="match status" value="1"/>
</dbReference>
<dbReference type="GO" id="GO:0005524">
    <property type="term" value="F:ATP binding"/>
    <property type="evidence" value="ECO:0007669"/>
    <property type="project" value="UniProtKB-KW"/>
</dbReference>
<feature type="domain" description="ABC transporter" evidence="7">
    <location>
        <begin position="4"/>
        <end position="235"/>
    </location>
</feature>
<evidence type="ECO:0000256" key="4">
    <source>
        <dbReference type="ARBA" id="ARBA00022741"/>
    </source>
</evidence>
<dbReference type="GO" id="GO:0016887">
    <property type="term" value="F:ATP hydrolysis activity"/>
    <property type="evidence" value="ECO:0007669"/>
    <property type="project" value="InterPro"/>
</dbReference>
<evidence type="ECO:0000259" key="7">
    <source>
        <dbReference type="PROSITE" id="PS50893"/>
    </source>
</evidence>
<dbReference type="Proteomes" id="UP000246483">
    <property type="component" value="Unassembled WGS sequence"/>
</dbReference>
<dbReference type="InterPro" id="IPR003593">
    <property type="entry name" value="AAA+_ATPase"/>
</dbReference>
<dbReference type="AlphaFoldDB" id="A0A317R8E3"/>
<keyword evidence="9" id="KW-1185">Reference proteome</keyword>
<dbReference type="GO" id="GO:0015807">
    <property type="term" value="P:L-amino acid transport"/>
    <property type="evidence" value="ECO:0007669"/>
    <property type="project" value="TreeGrafter"/>
</dbReference>
<dbReference type="OrthoDB" id="9776369at2"/>
<evidence type="ECO:0000256" key="2">
    <source>
        <dbReference type="ARBA" id="ARBA00022448"/>
    </source>
</evidence>
<dbReference type="InterPro" id="IPR003439">
    <property type="entry name" value="ABC_transporter-like_ATP-bd"/>
</dbReference>
<gene>
    <name evidence="8" type="ORF">DFR36_10833</name>
</gene>
<keyword evidence="3" id="KW-1003">Cell membrane</keyword>
<dbReference type="RefSeq" id="WP_019373610.1">
    <property type="nucleotide sequence ID" value="NZ_ALEE01000318.1"/>
</dbReference>
<comment type="caution">
    <text evidence="8">The sequence shown here is derived from an EMBL/GenBank/DDBJ whole genome shotgun (WGS) entry which is preliminary data.</text>
</comment>
<dbReference type="SUPFAM" id="SSF52540">
    <property type="entry name" value="P-loop containing nucleoside triphosphate hydrolases"/>
    <property type="match status" value="1"/>
</dbReference>
<evidence type="ECO:0000313" key="8">
    <source>
        <dbReference type="EMBL" id="PWW44358.1"/>
    </source>
</evidence>
<organism evidence="8 9">
    <name type="scientific">Melaminivora alkalimesophila</name>
    <dbReference type="NCBI Taxonomy" id="1165852"/>
    <lineage>
        <taxon>Bacteria</taxon>
        <taxon>Pseudomonadati</taxon>
        <taxon>Pseudomonadota</taxon>
        <taxon>Betaproteobacteria</taxon>
        <taxon>Burkholderiales</taxon>
        <taxon>Comamonadaceae</taxon>
        <taxon>Melaminivora</taxon>
    </lineage>
</organism>
<keyword evidence="4" id="KW-0547">Nucleotide-binding</keyword>
<keyword evidence="2" id="KW-0813">Transport</keyword>
<proteinExistence type="inferred from homology"/>
<evidence type="ECO:0000256" key="1">
    <source>
        <dbReference type="ARBA" id="ARBA00005417"/>
    </source>
</evidence>
<dbReference type="CDD" id="cd03224">
    <property type="entry name" value="ABC_TM1139_LivF_branched"/>
    <property type="match status" value="1"/>
</dbReference>
<dbReference type="SMART" id="SM00382">
    <property type="entry name" value="AAA"/>
    <property type="match status" value="1"/>
</dbReference>
<evidence type="ECO:0000313" key="9">
    <source>
        <dbReference type="Proteomes" id="UP000246483"/>
    </source>
</evidence>
<protein>
    <submittedName>
        <fullName evidence="8">Amino acid/amide ABC transporter ATP-binding protein 2 (HAAT family)</fullName>
    </submittedName>
</protein>
<evidence type="ECO:0000256" key="5">
    <source>
        <dbReference type="ARBA" id="ARBA00022840"/>
    </source>
</evidence>
<dbReference type="InterPro" id="IPR052156">
    <property type="entry name" value="BCAA_Transport_ATP-bd_LivF"/>
</dbReference>
<keyword evidence="3" id="KW-0472">Membrane</keyword>
<dbReference type="GO" id="GO:0015658">
    <property type="term" value="F:branched-chain amino acid transmembrane transporter activity"/>
    <property type="evidence" value="ECO:0007669"/>
    <property type="project" value="TreeGrafter"/>
</dbReference>
<dbReference type="Gene3D" id="3.40.50.300">
    <property type="entry name" value="P-loop containing nucleotide triphosphate hydrolases"/>
    <property type="match status" value="1"/>
</dbReference>
<accession>A0A317R8E3</accession>
<comment type="similarity">
    <text evidence="1">Belongs to the ABC transporter superfamily.</text>
</comment>
<name>A0A317R8E3_9BURK</name>
<sequence>MSLLEIQGLAASYGKAVALESVSLQVQPGELVGVLGPNGAGKTTLLKAISRTLPSQGTLAFQGQSLHGREAHEVVGLGICHCPEGRRLFPELTVRKNLELGAYLRPSRAEVEADMEKVFALFPILRERLEQVVSTLSGGQQQFVAIGRALMGRPRLLLLDEPSVGIAHRLKIEIFDAIRAIAASGVAVLMAEQDAQNTLRVAERVYVLENGRVARQGSSAELAGDDHIRRIYLGV</sequence>